<evidence type="ECO:0000256" key="2">
    <source>
        <dbReference type="ARBA" id="ARBA00022490"/>
    </source>
</evidence>
<keyword evidence="4" id="KW-0067">ATP-binding</keyword>
<evidence type="ECO:0000313" key="6">
    <source>
        <dbReference type="EMBL" id="KAJ3452531.1"/>
    </source>
</evidence>
<proteinExistence type="predicted"/>
<dbReference type="AlphaFoldDB" id="A0AAV8AHN9"/>
<dbReference type="Gene3D" id="3.30.420.40">
    <property type="match status" value="1"/>
</dbReference>
<keyword evidence="3" id="KW-0547">Nucleotide-binding</keyword>
<dbReference type="EMBL" id="JANTQA010000008">
    <property type="protein sequence ID" value="KAJ3452531.1"/>
    <property type="molecule type" value="Genomic_DNA"/>
</dbReference>
<reference evidence="6" key="1">
    <citation type="submission" date="2022-08" db="EMBL/GenBank/DDBJ databases">
        <title>Novel sulphate-reducing endosymbionts in the free-living metamonad Anaeramoeba.</title>
        <authorList>
            <person name="Jerlstrom-Hultqvist J."/>
            <person name="Cepicka I."/>
            <person name="Gallot-Lavallee L."/>
            <person name="Salas-Leiva D."/>
            <person name="Curtis B.A."/>
            <person name="Zahonova K."/>
            <person name="Pipaliya S."/>
            <person name="Dacks J."/>
            <person name="Roger A.J."/>
        </authorList>
    </citation>
    <scope>NUCLEOTIDE SEQUENCE</scope>
    <source>
        <strain evidence="6">Busselton2</strain>
    </source>
</reference>
<keyword evidence="5" id="KW-0206">Cytoskeleton</keyword>
<name>A0AAV8AHN9_9EUKA</name>
<evidence type="ECO:0000256" key="4">
    <source>
        <dbReference type="ARBA" id="ARBA00022840"/>
    </source>
</evidence>
<dbReference type="InterPro" id="IPR004000">
    <property type="entry name" value="Actin"/>
</dbReference>
<evidence type="ECO:0000313" key="7">
    <source>
        <dbReference type="Proteomes" id="UP001146793"/>
    </source>
</evidence>
<evidence type="ECO:0000256" key="5">
    <source>
        <dbReference type="ARBA" id="ARBA00023212"/>
    </source>
</evidence>
<evidence type="ECO:0000256" key="3">
    <source>
        <dbReference type="ARBA" id="ARBA00022741"/>
    </source>
</evidence>
<dbReference type="PANTHER" id="PTHR11937">
    <property type="entry name" value="ACTIN"/>
    <property type="match status" value="1"/>
</dbReference>
<evidence type="ECO:0008006" key="8">
    <source>
        <dbReference type="Google" id="ProtNLM"/>
    </source>
</evidence>
<dbReference type="InterPro" id="IPR043129">
    <property type="entry name" value="ATPase_NBD"/>
</dbReference>
<accession>A0AAV8AHN9</accession>
<dbReference type="Pfam" id="PF00022">
    <property type="entry name" value="Actin"/>
    <property type="match status" value="1"/>
</dbReference>
<dbReference type="SUPFAM" id="SSF53067">
    <property type="entry name" value="Actin-like ATPase domain"/>
    <property type="match status" value="1"/>
</dbReference>
<comment type="caution">
    <text evidence="6">The sequence shown here is derived from an EMBL/GenBank/DDBJ whole genome shotgun (WGS) entry which is preliminary data.</text>
</comment>
<protein>
    <recommendedName>
        <fullName evidence="8">Actin</fullName>
    </recommendedName>
</protein>
<gene>
    <name evidence="6" type="ORF">M0812_04301</name>
</gene>
<dbReference type="FunFam" id="3.30.420.40:FF:000148">
    <property type="entry name" value="Actin, alpha skeletal muscle"/>
    <property type="match status" value="1"/>
</dbReference>
<evidence type="ECO:0000256" key="1">
    <source>
        <dbReference type="ARBA" id="ARBA00004245"/>
    </source>
</evidence>
<dbReference type="PRINTS" id="PR00190">
    <property type="entry name" value="ACTIN"/>
</dbReference>
<dbReference type="GO" id="GO:0005524">
    <property type="term" value="F:ATP binding"/>
    <property type="evidence" value="ECO:0007669"/>
    <property type="project" value="UniProtKB-KW"/>
</dbReference>
<comment type="subcellular location">
    <subcellularLocation>
        <location evidence="1">Cytoplasm</location>
        <location evidence="1">Cytoskeleton</location>
    </subcellularLocation>
</comment>
<dbReference type="Proteomes" id="UP001146793">
    <property type="component" value="Unassembled WGS sequence"/>
</dbReference>
<organism evidence="6 7">
    <name type="scientific">Anaeramoeba flamelloides</name>
    <dbReference type="NCBI Taxonomy" id="1746091"/>
    <lineage>
        <taxon>Eukaryota</taxon>
        <taxon>Metamonada</taxon>
        <taxon>Anaeramoebidae</taxon>
        <taxon>Anaeramoeba</taxon>
    </lineage>
</organism>
<keyword evidence="2" id="KW-0963">Cytoplasm</keyword>
<sequence length="99" mass="11292">MDLDQLLLPLGIDNGTHMMKSGFGGDDAPRAVFHTVAGRIRHVGVMRTINQLDTYIEEAFSKCGILTYYYPIENGIVTNWDDVEKIWQYIFDNELRVAP</sequence>
<dbReference type="GO" id="GO:0005856">
    <property type="term" value="C:cytoskeleton"/>
    <property type="evidence" value="ECO:0007669"/>
    <property type="project" value="UniProtKB-SubCell"/>
</dbReference>